<dbReference type="InterPro" id="IPR042779">
    <property type="entry name" value="MISP/MISP3-like"/>
</dbReference>
<reference evidence="4 5" key="1">
    <citation type="journal article" date="2022" name="Gigascience">
        <title>A chromosome-level genome assembly and annotation of the desert horned lizard, Phrynosoma platyrhinos, provides insight into chromosomal rearrangements among reptiles.</title>
        <authorList>
            <person name="Koochekian N."/>
            <person name="Ascanio A."/>
            <person name="Farleigh K."/>
            <person name="Card D.C."/>
            <person name="Schield D.R."/>
            <person name="Castoe T.A."/>
            <person name="Jezkova T."/>
        </authorList>
    </citation>
    <scope>NUCLEOTIDE SEQUENCE [LARGE SCALE GENOMIC DNA]</scope>
    <source>
        <strain evidence="4">NK-2021</strain>
    </source>
</reference>
<sequence length="760" mass="86080">METKVGNMVFTISPNTGLQNKEQNGQWATMHGKRRSDIKEDLEYLEFRNQDQKADHRGERRDGSSWVTKSINSQSDLWTPPLDRNSKLEVVRSGSLYDIRAYKGDRKPSRLYNEEDDELPYRIPPKGISPEKAKELEDERQEIIRSQVVRKSTTVAERLDARDRSANETAFPGKESTETRRSYSTGFAVCFDSHSPGFVSTPVDPKNVDTEQISFAAARQQFLALEKRDPNILLGVKQEFVLPRPRSASGRGESQTSIMLKETNQVDPLNPKGWGRPNEKIDLPTPQRLISHEVMIAQNSARESLASRGLKKIHPGLKVVIIDEKFSQNNTENSLNSVTSNPGSVEGLEAKKETPIEQEIRLSLEREEDLWKQRGIQRVNSRDELVEIRAKPLLSSSLASSAKGKEKPCVSFSVQREIEQETRREEDLQKEGRLLGMYSKGDLQELAERRKVFEREEAIPTFSPGKLKKSGKPWKGKSIFALGDSPANANDGEEIPFQKVMWNFEAQQPTSAQERIPRDDLFFFSQSLTTSDHLMGSPQPKSSSILDSEDPGEELVMQKKHFAIPVRKLNFSFSDDWKPLSIQGEEPRPKRAVPRHELYTLKTWRPRTSALIDQEIQDALQREMELQEERRTTRLTAKMDPSSPLPSQNSAATGVTSRSFMSSPPILTPSSPGRLSALSSPDRVLSERFSSSESDLRTCLSPSMRRREEGKYAGIELSDEIDTEVVKSTKAICRRGVLAQMWETGQICRTHDNDSIDNRN</sequence>
<evidence type="ECO:0000259" key="3">
    <source>
        <dbReference type="Pfam" id="PF15304"/>
    </source>
</evidence>
<dbReference type="PANTHER" id="PTHR18839:SF7">
    <property type="entry name" value="A-KINASE ANCHOR PROTEIN 2 C-TERMINAL DOMAIN-CONTAINING PROTEIN"/>
    <property type="match status" value="1"/>
</dbReference>
<evidence type="ECO:0000256" key="1">
    <source>
        <dbReference type="ARBA" id="ARBA00023054"/>
    </source>
</evidence>
<protein>
    <recommendedName>
        <fullName evidence="3">A-kinase anchor protein 2 C-terminal domain-containing protein</fullName>
    </recommendedName>
</protein>
<feature type="region of interest" description="Disordered" evidence="2">
    <location>
        <begin position="634"/>
        <end position="679"/>
    </location>
</feature>
<dbReference type="Proteomes" id="UP000826234">
    <property type="component" value="Unassembled WGS sequence"/>
</dbReference>
<dbReference type="Pfam" id="PF15304">
    <property type="entry name" value="AKAP2_C"/>
    <property type="match status" value="1"/>
</dbReference>
<organism evidence="4 5">
    <name type="scientific">Phrynosoma platyrhinos</name>
    <name type="common">Desert horned lizard</name>
    <dbReference type="NCBI Taxonomy" id="52577"/>
    <lineage>
        <taxon>Eukaryota</taxon>
        <taxon>Metazoa</taxon>
        <taxon>Chordata</taxon>
        <taxon>Craniata</taxon>
        <taxon>Vertebrata</taxon>
        <taxon>Euteleostomi</taxon>
        <taxon>Lepidosauria</taxon>
        <taxon>Squamata</taxon>
        <taxon>Bifurcata</taxon>
        <taxon>Unidentata</taxon>
        <taxon>Episquamata</taxon>
        <taxon>Toxicofera</taxon>
        <taxon>Iguania</taxon>
        <taxon>Phrynosomatidae</taxon>
        <taxon>Phrynosomatinae</taxon>
        <taxon>Phrynosoma</taxon>
    </lineage>
</organism>
<evidence type="ECO:0000256" key="2">
    <source>
        <dbReference type="SAM" id="MobiDB-lite"/>
    </source>
</evidence>
<proteinExistence type="predicted"/>
<evidence type="ECO:0000313" key="4">
    <source>
        <dbReference type="EMBL" id="KAH0625743.1"/>
    </source>
</evidence>
<feature type="compositionally biased region" description="Polar residues" evidence="2">
    <location>
        <begin position="10"/>
        <end position="27"/>
    </location>
</feature>
<dbReference type="InterPro" id="IPR029304">
    <property type="entry name" value="AKAP2_C"/>
</dbReference>
<evidence type="ECO:0000313" key="5">
    <source>
        <dbReference type="Proteomes" id="UP000826234"/>
    </source>
</evidence>
<keyword evidence="1" id="KW-0175">Coiled coil</keyword>
<accession>A0ABQ7T7V6</accession>
<comment type="caution">
    <text evidence="4">The sequence shown here is derived from an EMBL/GenBank/DDBJ whole genome shotgun (WGS) entry which is preliminary data.</text>
</comment>
<feature type="compositionally biased region" description="Basic and acidic residues" evidence="2">
    <location>
        <begin position="49"/>
        <end position="63"/>
    </location>
</feature>
<dbReference type="PANTHER" id="PTHR18839">
    <property type="entry name" value="MITOTIC INTERACTOR AND SUBSTRATE OF PLK1 MISP FAMILY MEMBER"/>
    <property type="match status" value="1"/>
</dbReference>
<keyword evidence="5" id="KW-1185">Reference proteome</keyword>
<feature type="region of interest" description="Disordered" evidence="2">
    <location>
        <begin position="1"/>
        <end position="34"/>
    </location>
</feature>
<feature type="compositionally biased region" description="Polar residues" evidence="2">
    <location>
        <begin position="645"/>
        <end position="662"/>
    </location>
</feature>
<feature type="domain" description="A-kinase anchor protein 2 C-terminal" evidence="3">
    <location>
        <begin position="553"/>
        <end position="745"/>
    </location>
</feature>
<dbReference type="EMBL" id="JAIPUX010000953">
    <property type="protein sequence ID" value="KAH0625743.1"/>
    <property type="molecule type" value="Genomic_DNA"/>
</dbReference>
<feature type="compositionally biased region" description="Polar residues" evidence="2">
    <location>
        <begin position="668"/>
        <end position="679"/>
    </location>
</feature>
<name>A0ABQ7T7V6_PHRPL</name>
<gene>
    <name evidence="4" type="ORF">JD844_033957</name>
</gene>
<feature type="region of interest" description="Disordered" evidence="2">
    <location>
        <begin position="49"/>
        <end position="68"/>
    </location>
</feature>